<keyword evidence="6 7" id="KW-0694">RNA-binding</keyword>
<comment type="function">
    <text evidence="1 7">RNaseP catalyzes the removal of the 5'-leader sequence from pre-tRNA to produce the mature 5'-terminus. It can also cleave other RNA substrates such as 4.5S RNA. The protein component plays an auxiliary but essential role in vivo by binding to the 5'-leader sequence and broadening the substrate specificity of the ribozyme.</text>
</comment>
<dbReference type="Gene3D" id="3.30.230.10">
    <property type="match status" value="1"/>
</dbReference>
<reference evidence="10" key="2">
    <citation type="journal article" date="2021" name="PeerJ">
        <title>Extensive microbial diversity within the chicken gut microbiome revealed by metagenomics and culture.</title>
        <authorList>
            <person name="Gilroy R."/>
            <person name="Ravi A."/>
            <person name="Getino M."/>
            <person name="Pursley I."/>
            <person name="Horton D.L."/>
            <person name="Alikhan N.F."/>
            <person name="Baker D."/>
            <person name="Gharbi K."/>
            <person name="Hall N."/>
            <person name="Watson M."/>
            <person name="Adriaenssens E.M."/>
            <person name="Foster-Nyarko E."/>
            <person name="Jarju S."/>
            <person name="Secka A."/>
            <person name="Antonio M."/>
            <person name="Oren A."/>
            <person name="Chaudhuri R.R."/>
            <person name="La Ragione R."/>
            <person name="Hildebrand F."/>
            <person name="Pallen M.J."/>
        </authorList>
    </citation>
    <scope>NUCLEOTIDE SEQUENCE</scope>
    <source>
        <strain evidence="10">1370</strain>
    </source>
</reference>
<sequence length="134" mass="15361">MQTTLSLKDRRAFSRLYGRGRFVSCREVTVYYLKNRQGLTRLGVTAGKRVGNAVKRNRAKRIIKSAYRLCEGIIPKGYDYVFVARPDIDGKKSTHIEEFIRKRLVKEILSSQKELRGRNASGGHRKKGSNEKNS</sequence>
<accession>A0A9D1T3Q8</accession>
<dbReference type="InterPro" id="IPR020568">
    <property type="entry name" value="Ribosomal_Su5_D2-typ_SF"/>
</dbReference>
<name>A0A9D1T3Q8_9FIRM</name>
<dbReference type="AlphaFoldDB" id="A0A9D1T3Q8"/>
<dbReference type="Pfam" id="PF00825">
    <property type="entry name" value="Ribonuclease_P"/>
    <property type="match status" value="1"/>
</dbReference>
<dbReference type="GO" id="GO:0004526">
    <property type="term" value="F:ribonuclease P activity"/>
    <property type="evidence" value="ECO:0007669"/>
    <property type="project" value="UniProtKB-UniRule"/>
</dbReference>
<dbReference type="GO" id="GO:0042781">
    <property type="term" value="F:3'-tRNA processing endoribonuclease activity"/>
    <property type="evidence" value="ECO:0007669"/>
    <property type="project" value="TreeGrafter"/>
</dbReference>
<keyword evidence="4 7" id="KW-0255">Endonuclease</keyword>
<dbReference type="PANTHER" id="PTHR33992">
    <property type="entry name" value="RIBONUCLEASE P PROTEIN COMPONENT"/>
    <property type="match status" value="1"/>
</dbReference>
<reference evidence="10" key="1">
    <citation type="submission" date="2020-10" db="EMBL/GenBank/DDBJ databases">
        <authorList>
            <person name="Gilroy R."/>
        </authorList>
    </citation>
    <scope>NUCLEOTIDE SEQUENCE</scope>
    <source>
        <strain evidence="10">1370</strain>
    </source>
</reference>
<comment type="caution">
    <text evidence="10">The sequence shown here is derived from an EMBL/GenBank/DDBJ whole genome shotgun (WGS) entry which is preliminary data.</text>
</comment>
<dbReference type="InterPro" id="IPR014721">
    <property type="entry name" value="Ribsml_uS5_D2-typ_fold_subgr"/>
</dbReference>
<dbReference type="PANTHER" id="PTHR33992:SF1">
    <property type="entry name" value="RIBONUCLEASE P PROTEIN COMPONENT"/>
    <property type="match status" value="1"/>
</dbReference>
<feature type="region of interest" description="Disordered" evidence="9">
    <location>
        <begin position="115"/>
        <end position="134"/>
    </location>
</feature>
<evidence type="ECO:0000256" key="2">
    <source>
        <dbReference type="ARBA" id="ARBA00022694"/>
    </source>
</evidence>
<keyword evidence="2 7" id="KW-0819">tRNA processing</keyword>
<dbReference type="EMBL" id="DVOL01000045">
    <property type="protein sequence ID" value="HIV10750.1"/>
    <property type="molecule type" value="Genomic_DNA"/>
</dbReference>
<dbReference type="EC" id="3.1.26.5" evidence="7 8"/>
<dbReference type="InterPro" id="IPR020539">
    <property type="entry name" value="RNase_P_CS"/>
</dbReference>
<evidence type="ECO:0000256" key="9">
    <source>
        <dbReference type="SAM" id="MobiDB-lite"/>
    </source>
</evidence>
<evidence type="ECO:0000313" key="10">
    <source>
        <dbReference type="EMBL" id="HIV10750.1"/>
    </source>
</evidence>
<comment type="subunit">
    <text evidence="7">Consists of a catalytic RNA component (M1 or rnpB) and a protein subunit.</text>
</comment>
<evidence type="ECO:0000256" key="7">
    <source>
        <dbReference type="HAMAP-Rule" id="MF_00227"/>
    </source>
</evidence>
<keyword evidence="5 7" id="KW-0378">Hydrolase</keyword>
<evidence type="ECO:0000256" key="1">
    <source>
        <dbReference type="ARBA" id="ARBA00002663"/>
    </source>
</evidence>
<proteinExistence type="inferred from homology"/>
<dbReference type="PROSITE" id="PS00648">
    <property type="entry name" value="RIBONUCLEASE_P"/>
    <property type="match status" value="1"/>
</dbReference>
<evidence type="ECO:0000256" key="4">
    <source>
        <dbReference type="ARBA" id="ARBA00022759"/>
    </source>
</evidence>
<evidence type="ECO:0000313" key="11">
    <source>
        <dbReference type="Proteomes" id="UP000823960"/>
    </source>
</evidence>
<dbReference type="GO" id="GO:0030677">
    <property type="term" value="C:ribonuclease P complex"/>
    <property type="evidence" value="ECO:0007669"/>
    <property type="project" value="TreeGrafter"/>
</dbReference>
<evidence type="ECO:0000256" key="5">
    <source>
        <dbReference type="ARBA" id="ARBA00022801"/>
    </source>
</evidence>
<dbReference type="NCBIfam" id="TIGR00188">
    <property type="entry name" value="rnpA"/>
    <property type="match status" value="1"/>
</dbReference>
<comment type="similarity">
    <text evidence="7">Belongs to the RnpA family.</text>
</comment>
<dbReference type="HAMAP" id="MF_00227">
    <property type="entry name" value="RNase_P"/>
    <property type="match status" value="1"/>
</dbReference>
<dbReference type="GO" id="GO:0000049">
    <property type="term" value="F:tRNA binding"/>
    <property type="evidence" value="ECO:0007669"/>
    <property type="project" value="UniProtKB-UniRule"/>
</dbReference>
<dbReference type="Proteomes" id="UP000823960">
    <property type="component" value="Unassembled WGS sequence"/>
</dbReference>
<comment type="catalytic activity">
    <reaction evidence="7">
        <text>Endonucleolytic cleavage of RNA, removing 5'-extranucleotides from tRNA precursor.</text>
        <dbReference type="EC" id="3.1.26.5"/>
    </reaction>
</comment>
<dbReference type="GO" id="GO:0001682">
    <property type="term" value="P:tRNA 5'-leader removal"/>
    <property type="evidence" value="ECO:0007669"/>
    <property type="project" value="UniProtKB-UniRule"/>
</dbReference>
<gene>
    <name evidence="7 10" type="primary">rnpA</name>
    <name evidence="10" type="ORF">IAD28_03520</name>
</gene>
<protein>
    <recommendedName>
        <fullName evidence="7 8">Ribonuclease P protein component</fullName>
        <shortName evidence="7">RNase P protein</shortName>
        <shortName evidence="7">RNaseP protein</shortName>
        <ecNumber evidence="7 8">3.1.26.5</ecNumber>
    </recommendedName>
    <alternativeName>
        <fullName evidence="7">Protein C5</fullName>
    </alternativeName>
</protein>
<evidence type="ECO:0000256" key="8">
    <source>
        <dbReference type="NCBIfam" id="TIGR00188"/>
    </source>
</evidence>
<keyword evidence="3 7" id="KW-0540">Nuclease</keyword>
<evidence type="ECO:0000256" key="3">
    <source>
        <dbReference type="ARBA" id="ARBA00022722"/>
    </source>
</evidence>
<evidence type="ECO:0000256" key="6">
    <source>
        <dbReference type="ARBA" id="ARBA00022884"/>
    </source>
</evidence>
<dbReference type="InterPro" id="IPR000100">
    <property type="entry name" value="RNase_P"/>
</dbReference>
<dbReference type="SUPFAM" id="SSF54211">
    <property type="entry name" value="Ribosomal protein S5 domain 2-like"/>
    <property type="match status" value="1"/>
</dbReference>
<organism evidence="10 11">
    <name type="scientific">Candidatus Faeciplasma avium</name>
    <dbReference type="NCBI Taxonomy" id="2840798"/>
    <lineage>
        <taxon>Bacteria</taxon>
        <taxon>Bacillati</taxon>
        <taxon>Bacillota</taxon>
        <taxon>Clostridia</taxon>
        <taxon>Eubacteriales</taxon>
        <taxon>Oscillospiraceae</taxon>
        <taxon>Oscillospiraceae incertae sedis</taxon>
        <taxon>Candidatus Faeciplasma</taxon>
    </lineage>
</organism>